<keyword evidence="3 5" id="KW-0238">DNA-binding</keyword>
<keyword evidence="2" id="KW-0229">DNA integration</keyword>
<gene>
    <name evidence="8" type="ORF">ACFQND_02290</name>
</gene>
<dbReference type="PROSITE" id="PS51900">
    <property type="entry name" value="CB"/>
    <property type="match status" value="1"/>
</dbReference>
<dbReference type="Gene3D" id="1.10.150.130">
    <property type="match status" value="1"/>
</dbReference>
<evidence type="ECO:0000256" key="5">
    <source>
        <dbReference type="PROSITE-ProRule" id="PRU01248"/>
    </source>
</evidence>
<comment type="caution">
    <text evidence="8">The sequence shown here is derived from an EMBL/GenBank/DDBJ whole genome shotgun (WGS) entry which is preliminary data.</text>
</comment>
<proteinExistence type="inferred from homology"/>
<keyword evidence="4" id="KW-0233">DNA recombination</keyword>
<dbReference type="PROSITE" id="PS51898">
    <property type="entry name" value="TYR_RECOMBINASE"/>
    <property type="match status" value="1"/>
</dbReference>
<dbReference type="InterPro" id="IPR050090">
    <property type="entry name" value="Tyrosine_recombinase_XerCD"/>
</dbReference>
<dbReference type="PANTHER" id="PTHR30349">
    <property type="entry name" value="PHAGE INTEGRASE-RELATED"/>
    <property type="match status" value="1"/>
</dbReference>
<protein>
    <submittedName>
        <fullName evidence="8">Tyrosine-type recombinase/integrase</fullName>
    </submittedName>
</protein>
<dbReference type="InterPro" id="IPR013762">
    <property type="entry name" value="Integrase-like_cat_sf"/>
</dbReference>
<evidence type="ECO:0000259" key="6">
    <source>
        <dbReference type="PROSITE" id="PS51898"/>
    </source>
</evidence>
<dbReference type="InterPro" id="IPR044068">
    <property type="entry name" value="CB"/>
</dbReference>
<organism evidence="8 9">
    <name type="scientific">Polaromonas aquatica</name>
    <dbReference type="NCBI Taxonomy" id="332657"/>
    <lineage>
        <taxon>Bacteria</taxon>
        <taxon>Pseudomonadati</taxon>
        <taxon>Pseudomonadota</taxon>
        <taxon>Betaproteobacteria</taxon>
        <taxon>Burkholderiales</taxon>
        <taxon>Comamonadaceae</taxon>
        <taxon>Polaromonas</taxon>
    </lineage>
</organism>
<dbReference type="InterPro" id="IPR002104">
    <property type="entry name" value="Integrase_catalytic"/>
</dbReference>
<evidence type="ECO:0000256" key="2">
    <source>
        <dbReference type="ARBA" id="ARBA00022908"/>
    </source>
</evidence>
<feature type="domain" description="Core-binding (CB)" evidence="7">
    <location>
        <begin position="38"/>
        <end position="116"/>
    </location>
</feature>
<dbReference type="PANTHER" id="PTHR30349:SF64">
    <property type="entry name" value="PROPHAGE INTEGRASE INTD-RELATED"/>
    <property type="match status" value="1"/>
</dbReference>
<sequence>MATADFAVEGRSFAGFPLLIDDDGWPLEPAQSFLWHTLVTHGSIESKLTWEAYGRRLYDYFAFLSANDLTWDEDQKPHGLSVVARYRDWSLGELGLNPNTVNKRLNLVVRFYDWCKRQGYVSHLPFGMRDVRTPSHQGFLAHVDRTGGVVSKPMVMARERKATIKFLIKEQVRQCLGARLDPSHALLFNLMVRTGMRSCEARSFPLTYVFNPRTQTGLTPGQMIRVNLEPADMHLKYGKPRSVDVPWSLMEDMWTYSLHQREVRRQRAGQVPTALVLTELGTEFSKGAVVDAMKAIEKKVGFPVRAHMLRHTYGTYTLSALRKSTVFQGEPLLYVRDRMGHSDVQTTAIYLHLINQLDAQIVLAHEDEMDMLFANGGEAQIAMGNR</sequence>
<dbReference type="EMBL" id="JBHSRS010000004">
    <property type="protein sequence ID" value="MFC6280058.1"/>
    <property type="molecule type" value="Genomic_DNA"/>
</dbReference>
<dbReference type="Gene3D" id="1.10.443.10">
    <property type="entry name" value="Intergrase catalytic core"/>
    <property type="match status" value="1"/>
</dbReference>
<accession>A0ABW1TTD0</accession>
<dbReference type="Proteomes" id="UP001596270">
    <property type="component" value="Unassembled WGS sequence"/>
</dbReference>
<evidence type="ECO:0000256" key="1">
    <source>
        <dbReference type="ARBA" id="ARBA00008857"/>
    </source>
</evidence>
<evidence type="ECO:0000256" key="3">
    <source>
        <dbReference type="ARBA" id="ARBA00023125"/>
    </source>
</evidence>
<evidence type="ECO:0000313" key="8">
    <source>
        <dbReference type="EMBL" id="MFC6280058.1"/>
    </source>
</evidence>
<reference evidence="9" key="1">
    <citation type="journal article" date="2019" name="Int. J. Syst. Evol. Microbiol.">
        <title>The Global Catalogue of Microorganisms (GCM) 10K type strain sequencing project: providing services to taxonomists for standard genome sequencing and annotation.</title>
        <authorList>
            <consortium name="The Broad Institute Genomics Platform"/>
            <consortium name="The Broad Institute Genome Sequencing Center for Infectious Disease"/>
            <person name="Wu L."/>
            <person name="Ma J."/>
        </authorList>
    </citation>
    <scope>NUCLEOTIDE SEQUENCE [LARGE SCALE GENOMIC DNA]</scope>
    <source>
        <strain evidence="9">CCUG 39402</strain>
    </source>
</reference>
<evidence type="ECO:0000259" key="7">
    <source>
        <dbReference type="PROSITE" id="PS51900"/>
    </source>
</evidence>
<dbReference type="CDD" id="cd00397">
    <property type="entry name" value="DNA_BRE_C"/>
    <property type="match status" value="1"/>
</dbReference>
<dbReference type="SUPFAM" id="SSF56349">
    <property type="entry name" value="DNA breaking-rejoining enzymes"/>
    <property type="match status" value="1"/>
</dbReference>
<comment type="similarity">
    <text evidence="1">Belongs to the 'phage' integrase family.</text>
</comment>
<keyword evidence="9" id="KW-1185">Reference proteome</keyword>
<dbReference type="InterPro" id="IPR010998">
    <property type="entry name" value="Integrase_recombinase_N"/>
</dbReference>
<dbReference type="RefSeq" id="WP_210436287.1">
    <property type="nucleotide sequence ID" value="NZ_JBHSRS010000004.1"/>
</dbReference>
<name>A0ABW1TTD0_9BURK</name>
<evidence type="ECO:0000313" key="9">
    <source>
        <dbReference type="Proteomes" id="UP001596270"/>
    </source>
</evidence>
<dbReference type="InterPro" id="IPR011010">
    <property type="entry name" value="DNA_brk_join_enz"/>
</dbReference>
<dbReference type="Pfam" id="PF00589">
    <property type="entry name" value="Phage_integrase"/>
    <property type="match status" value="1"/>
</dbReference>
<evidence type="ECO:0000256" key="4">
    <source>
        <dbReference type="ARBA" id="ARBA00023172"/>
    </source>
</evidence>
<feature type="domain" description="Tyr recombinase" evidence="6">
    <location>
        <begin position="162"/>
        <end position="363"/>
    </location>
</feature>